<dbReference type="EMBL" id="DS985224">
    <property type="protein sequence ID" value="EEY21774.1"/>
    <property type="molecule type" value="Genomic_DNA"/>
</dbReference>
<organism evidence="3">
    <name type="scientific">Verticillium alfalfae (strain VaMs.102 / ATCC MYA-4576 / FGSC 10136)</name>
    <name type="common">Verticillium wilt of alfalfa</name>
    <name type="synonym">Verticillium albo-atrum</name>
    <dbReference type="NCBI Taxonomy" id="526221"/>
    <lineage>
        <taxon>Eukaryota</taxon>
        <taxon>Fungi</taxon>
        <taxon>Dikarya</taxon>
        <taxon>Ascomycota</taxon>
        <taxon>Pezizomycotina</taxon>
        <taxon>Sordariomycetes</taxon>
        <taxon>Hypocreomycetidae</taxon>
        <taxon>Glomerellales</taxon>
        <taxon>Plectosphaerellaceae</taxon>
        <taxon>Verticillium</taxon>
    </lineage>
</organism>
<dbReference type="AlphaFoldDB" id="C9SSK9"/>
<feature type="compositionally biased region" description="Low complexity" evidence="1">
    <location>
        <begin position="54"/>
        <end position="67"/>
    </location>
</feature>
<feature type="compositionally biased region" description="Gly residues" evidence="1">
    <location>
        <begin position="104"/>
        <end position="118"/>
    </location>
</feature>
<feature type="compositionally biased region" description="Gly residues" evidence="1">
    <location>
        <begin position="189"/>
        <end position="203"/>
    </location>
</feature>
<sequence>MTVPMVPGSLETHPTADPGIRRSSESAAMRRSKALAFFRTPARCAFRAATPLRSLSRSSFQSSAPSGAGAGPGHRLADEISNLDGAGEHAAGEGAEPEALGLDVDGGGTGLAEEGGAGDAEHVGQGNGLEEAEDAHEGRGDDVEVDSEGLRVGDGAGDERVGCGEGAGKVEGAHGAARDVDLGLERVEGQGGEARGGRGAGGEDGVEGWEEEGVGEEYLEDGLDTAEETFESDY</sequence>
<feature type="region of interest" description="Disordered" evidence="1">
    <location>
        <begin position="1"/>
        <end position="30"/>
    </location>
</feature>
<name>C9SSK9_VERA1</name>
<feature type="region of interest" description="Disordered" evidence="1">
    <location>
        <begin position="54"/>
        <end position="215"/>
    </location>
</feature>
<dbReference type="HOGENOM" id="CLU_1185809_0_0_1"/>
<protein>
    <submittedName>
        <fullName evidence="2">Predicted protein</fullName>
    </submittedName>
</protein>
<evidence type="ECO:0000313" key="2">
    <source>
        <dbReference type="EMBL" id="EEY21774.1"/>
    </source>
</evidence>
<feature type="compositionally biased region" description="Basic and acidic residues" evidence="1">
    <location>
        <begin position="176"/>
        <end position="188"/>
    </location>
</feature>
<proteinExistence type="predicted"/>
<feature type="compositionally biased region" description="Acidic residues" evidence="1">
    <location>
        <begin position="204"/>
        <end position="215"/>
    </location>
</feature>
<feature type="compositionally biased region" description="Low complexity" evidence="1">
    <location>
        <begin position="92"/>
        <end position="103"/>
    </location>
</feature>
<accession>C9SSK9</accession>
<dbReference type="Proteomes" id="UP000008698">
    <property type="component" value="Unassembled WGS sequence"/>
</dbReference>
<keyword evidence="3" id="KW-1185">Reference proteome</keyword>
<gene>
    <name evidence="2" type="ORF">VDBG_07884</name>
</gene>
<evidence type="ECO:0000313" key="3">
    <source>
        <dbReference type="Proteomes" id="UP000008698"/>
    </source>
</evidence>
<dbReference type="RefSeq" id="XP_003001625.1">
    <property type="nucleotide sequence ID" value="XM_003001579.1"/>
</dbReference>
<reference evidence="3" key="1">
    <citation type="journal article" date="2011" name="PLoS Pathog.">
        <title>Comparative genomics yields insights into niche adaptation of plant vascular wilt pathogens.</title>
        <authorList>
            <person name="Klosterman S.J."/>
            <person name="Subbarao K.V."/>
            <person name="Kang S."/>
            <person name="Veronese P."/>
            <person name="Gold S.E."/>
            <person name="Thomma B.P.H.J."/>
            <person name="Chen Z."/>
            <person name="Henrissat B."/>
            <person name="Lee Y.-H."/>
            <person name="Park J."/>
            <person name="Garcia-Pedrajas M.D."/>
            <person name="Barbara D.J."/>
            <person name="Anchieta A."/>
            <person name="de Jonge R."/>
            <person name="Santhanam P."/>
            <person name="Maruthachalam K."/>
            <person name="Atallah Z."/>
            <person name="Amyotte S.G."/>
            <person name="Paz Z."/>
            <person name="Inderbitzin P."/>
            <person name="Hayes R.J."/>
            <person name="Heiman D.I."/>
            <person name="Young S."/>
            <person name="Zeng Q."/>
            <person name="Engels R."/>
            <person name="Galagan J."/>
            <person name="Cuomo C.A."/>
            <person name="Dobinson K.F."/>
            <person name="Ma L.-J."/>
        </authorList>
    </citation>
    <scope>NUCLEOTIDE SEQUENCE [LARGE SCALE GENOMIC DNA]</scope>
    <source>
        <strain evidence="3">VaMs.102 / ATCC MYA-4576 / FGSC 10136</strain>
    </source>
</reference>
<evidence type="ECO:0000256" key="1">
    <source>
        <dbReference type="SAM" id="MobiDB-lite"/>
    </source>
</evidence>
<dbReference type="KEGG" id="val:VDBG_07884"/>
<dbReference type="GeneID" id="9529680"/>